<dbReference type="GO" id="GO:0004632">
    <property type="term" value="F:phosphopantothenate--cysteine ligase activity"/>
    <property type="evidence" value="ECO:0007669"/>
    <property type="project" value="UniProtKB-EC"/>
</dbReference>
<dbReference type="Pfam" id="PF02441">
    <property type="entry name" value="Flavoprotein"/>
    <property type="match status" value="1"/>
</dbReference>
<protein>
    <submittedName>
        <fullName evidence="2">Bifunctional phosphopantothenoylcysteine decarboxylase/phosphopantothenate--cysteine ligase CoaBC</fullName>
        <ecNumber evidence="2">4.1.1.36</ecNumber>
        <ecNumber evidence="2">6.3.2.5</ecNumber>
    </submittedName>
</protein>
<sequence length="179" mass="19363">MKSMILGVTGSIAAYKAADLAHRFYKQGYEVEVILTNGATKFITPLTFRSLTQNRVYTDVFQDDFPHEIKHISLATKADVVLIAPATANIIGKIASGIADDMLSTTVMAVKNKPVLIAPAMNTNMWENSIVQDNIAKLKKYGYQFIEPKESLLACGTLGKGALADLDDICNAVNAAVNP</sequence>
<dbReference type="EMBL" id="JAGFNZ010000001">
    <property type="protein sequence ID" value="MBW7571463.1"/>
    <property type="molecule type" value="Genomic_DNA"/>
</dbReference>
<reference evidence="2 3" key="1">
    <citation type="submission" date="2021-03" db="EMBL/GenBank/DDBJ databases">
        <title>Caproiciproducens sp. nov. isolated from feces of cow.</title>
        <authorList>
            <person name="Choi J.-Y."/>
        </authorList>
    </citation>
    <scope>NUCLEOTIDE SEQUENCE [LARGE SCALE GENOMIC DNA]</scope>
    <source>
        <strain evidence="2 3">AGMB10547</strain>
    </source>
</reference>
<keyword evidence="3" id="KW-1185">Reference proteome</keyword>
<dbReference type="SUPFAM" id="SSF52507">
    <property type="entry name" value="Homo-oligomeric flavin-containing Cys decarboxylases, HFCD"/>
    <property type="match status" value="1"/>
</dbReference>
<keyword evidence="2" id="KW-0436">Ligase</keyword>
<evidence type="ECO:0000313" key="2">
    <source>
        <dbReference type="EMBL" id="MBW7571463.1"/>
    </source>
</evidence>
<dbReference type="InterPro" id="IPR003382">
    <property type="entry name" value="Flavoprotein"/>
</dbReference>
<dbReference type="Gene3D" id="3.40.50.1950">
    <property type="entry name" value="Flavin prenyltransferase-like"/>
    <property type="match status" value="1"/>
</dbReference>
<proteinExistence type="predicted"/>
<dbReference type="InterPro" id="IPR036551">
    <property type="entry name" value="Flavin_trans-like"/>
</dbReference>
<dbReference type="EC" id="6.3.2.5" evidence="2"/>
<dbReference type="NCBIfam" id="TIGR00521">
    <property type="entry name" value="coaBC_dfp"/>
    <property type="match status" value="1"/>
</dbReference>
<dbReference type="PANTHER" id="PTHR14359:SF6">
    <property type="entry name" value="PHOSPHOPANTOTHENOYLCYSTEINE DECARBOXYLASE"/>
    <property type="match status" value="1"/>
</dbReference>
<evidence type="ECO:0000259" key="1">
    <source>
        <dbReference type="Pfam" id="PF02441"/>
    </source>
</evidence>
<dbReference type="Proteomes" id="UP000719942">
    <property type="component" value="Unassembled WGS sequence"/>
</dbReference>
<dbReference type="PANTHER" id="PTHR14359">
    <property type="entry name" value="HOMO-OLIGOMERIC FLAVIN CONTAINING CYS DECARBOXYLASE FAMILY"/>
    <property type="match status" value="1"/>
</dbReference>
<feature type="domain" description="Flavoprotein" evidence="1">
    <location>
        <begin position="3"/>
        <end position="166"/>
    </location>
</feature>
<name>A0ABS7DJS3_9FIRM</name>
<evidence type="ECO:0000313" key="3">
    <source>
        <dbReference type="Proteomes" id="UP000719942"/>
    </source>
</evidence>
<dbReference type="InterPro" id="IPR005252">
    <property type="entry name" value="CoaBC"/>
</dbReference>
<keyword evidence="2" id="KW-0456">Lyase</keyword>
<gene>
    <name evidence="2" type="primary">coaBC</name>
    <name evidence="2" type="ORF">J5W02_01440</name>
</gene>
<comment type="caution">
    <text evidence="2">The sequence shown here is derived from an EMBL/GenBank/DDBJ whole genome shotgun (WGS) entry which is preliminary data.</text>
</comment>
<accession>A0ABS7DJS3</accession>
<dbReference type="RefSeq" id="WP_219963874.1">
    <property type="nucleotide sequence ID" value="NZ_JAGFNZ010000001.1"/>
</dbReference>
<dbReference type="EC" id="4.1.1.36" evidence="2"/>
<dbReference type="GO" id="GO:0004633">
    <property type="term" value="F:phosphopantothenoylcysteine decarboxylase activity"/>
    <property type="evidence" value="ECO:0007669"/>
    <property type="project" value="UniProtKB-EC"/>
</dbReference>
<organism evidence="2 3">
    <name type="scientific">Caproiciproducens faecalis</name>
    <dbReference type="NCBI Taxonomy" id="2820301"/>
    <lineage>
        <taxon>Bacteria</taxon>
        <taxon>Bacillati</taxon>
        <taxon>Bacillota</taxon>
        <taxon>Clostridia</taxon>
        <taxon>Eubacteriales</taxon>
        <taxon>Acutalibacteraceae</taxon>
        <taxon>Caproiciproducens</taxon>
    </lineage>
</organism>